<evidence type="ECO:0000313" key="2">
    <source>
        <dbReference type="EMBL" id="KAB8136839.1"/>
    </source>
</evidence>
<proteinExistence type="predicted"/>
<keyword evidence="1" id="KW-0812">Transmembrane</keyword>
<protein>
    <submittedName>
        <fullName evidence="2">DUF2232 domain-containing protein</fullName>
    </submittedName>
</protein>
<keyword evidence="1" id="KW-0472">Membrane</keyword>
<accession>A0A7C8GTH6</accession>
<evidence type="ECO:0000313" key="3">
    <source>
        <dbReference type="Proteomes" id="UP000480246"/>
    </source>
</evidence>
<dbReference type="Proteomes" id="UP000480246">
    <property type="component" value="Unassembled WGS sequence"/>
</dbReference>
<dbReference type="OrthoDB" id="2987886at2"/>
<dbReference type="EMBL" id="WEID01000047">
    <property type="protein sequence ID" value="KAB8136839.1"/>
    <property type="molecule type" value="Genomic_DNA"/>
</dbReference>
<dbReference type="InterPro" id="IPR018710">
    <property type="entry name" value="DUF2232"/>
</dbReference>
<feature type="transmembrane region" description="Helical" evidence="1">
    <location>
        <begin position="52"/>
        <end position="85"/>
    </location>
</feature>
<keyword evidence="1" id="KW-1133">Transmembrane helix</keyword>
<evidence type="ECO:0000256" key="1">
    <source>
        <dbReference type="SAM" id="Phobius"/>
    </source>
</evidence>
<dbReference type="PANTHER" id="PTHR41324">
    <property type="entry name" value="MEMBRANE PROTEIN-RELATED"/>
    <property type="match status" value="1"/>
</dbReference>
<feature type="transmembrane region" description="Helical" evidence="1">
    <location>
        <begin position="106"/>
        <end position="127"/>
    </location>
</feature>
<name>A0A7C8GTH6_9BACI</name>
<dbReference type="Pfam" id="PF09991">
    <property type="entry name" value="DUF2232"/>
    <property type="match status" value="1"/>
</dbReference>
<feature type="transmembrane region" description="Helical" evidence="1">
    <location>
        <begin position="12"/>
        <end position="40"/>
    </location>
</feature>
<dbReference type="AlphaFoldDB" id="A0A7C8GTH6"/>
<dbReference type="PANTHER" id="PTHR41324:SF1">
    <property type="entry name" value="DUF2232 DOMAIN-CONTAINING PROTEIN"/>
    <property type="match status" value="1"/>
</dbReference>
<feature type="transmembrane region" description="Helical" evidence="1">
    <location>
        <begin position="214"/>
        <end position="231"/>
    </location>
</feature>
<gene>
    <name evidence="2" type="ORF">F9U64_10085</name>
</gene>
<keyword evidence="3" id="KW-1185">Reference proteome</keyword>
<sequence>MNEKSINTQYFLYILFYIGLLLISGLIPLLGFITIFLLPIPIVLLLLQYNRSLFSLAVALLIIVSIVIFPVLSIPNSLIAIVSGIMLGFSMKKKQHPYETWSKGTLGFLLGLVGVYLFVEAVLGVSIRESYLNAMDDSIEMTEQMIQVIGMQQLSAENLNLLREQMAGFLQLLPVVLVVISMILAIITQWLCYKWMNRKLLEKYLFPPFRNFQLPKLILWIYFLTLIFSFFI</sequence>
<comment type="caution">
    <text evidence="2">The sequence shown here is derived from an EMBL/GenBank/DDBJ whole genome shotgun (WGS) entry which is preliminary data.</text>
</comment>
<feature type="transmembrane region" description="Helical" evidence="1">
    <location>
        <begin position="169"/>
        <end position="193"/>
    </location>
</feature>
<reference evidence="2 3" key="1">
    <citation type="submission" date="2019-10" db="EMBL/GenBank/DDBJ databases">
        <title>Gracilibacillus sp. nov. isolated from rice seeds.</title>
        <authorList>
            <person name="He S."/>
        </authorList>
    </citation>
    <scope>NUCLEOTIDE SEQUENCE [LARGE SCALE GENOMIC DNA]</scope>
    <source>
        <strain evidence="2 3">TD8</strain>
    </source>
</reference>
<organism evidence="2 3">
    <name type="scientific">Gracilibacillus oryzae</name>
    <dbReference type="NCBI Taxonomy" id="1672701"/>
    <lineage>
        <taxon>Bacteria</taxon>
        <taxon>Bacillati</taxon>
        <taxon>Bacillota</taxon>
        <taxon>Bacilli</taxon>
        <taxon>Bacillales</taxon>
        <taxon>Bacillaceae</taxon>
        <taxon>Gracilibacillus</taxon>
    </lineage>
</organism>